<dbReference type="CDD" id="cd00009">
    <property type="entry name" value="AAA"/>
    <property type="match status" value="1"/>
</dbReference>
<keyword evidence="2" id="KW-0547">Nucleotide-binding</keyword>
<feature type="domain" description="AAA+ ATPase" evidence="1">
    <location>
        <begin position="159"/>
        <end position="350"/>
    </location>
</feature>
<dbReference type="SMART" id="SM00382">
    <property type="entry name" value="AAA"/>
    <property type="match status" value="1"/>
</dbReference>
<sequence length="441" mass="47906">MNAPCPAPAVLPPAPLTVAQTGLPFLFLAELAVKTLFLGGLLRITELSARMKLGIGVIEPLIVYLRAERLCEISRAGATGTDADVCYKLTDLGRARGAEFLARCGYTGPAPVTLESYGDAVVARSVAAMHIGRAAVQAGFGQVVVPPAILDQLGTAMNSGRAMFIHGPAGSGKTFLAERLAELLTGAIAVPYAIYAGGEVIQMYDPVVHLPAETGPVPGLPFRRAAGDARWVHCRRPAVLTGGELSLDMLDLKFDHATRYYQAPPHLKANNGIFIIDDLGRQRCAPADLLNRWIVPMDRRVDFLSLHTGYKFEVPFDVIVVFSSNLPPAELGDGAFLRRIGYKIHVGPLGEDHYRRIFIEACAGLGIAWDEEAFDWLLKERHAREDRPLLACYPRDLLSQVRDRAAYEGVPPELTPDSLDWAWNNFFTGVQQAPATGTEGE</sequence>
<protein>
    <submittedName>
        <fullName evidence="2">ATP-binding protein</fullName>
    </submittedName>
</protein>
<evidence type="ECO:0000313" key="2">
    <source>
        <dbReference type="EMBL" id="QOL51989.1"/>
    </source>
</evidence>
<keyword evidence="3" id="KW-1185">Reference proteome</keyword>
<dbReference type="SUPFAM" id="SSF52540">
    <property type="entry name" value="P-loop containing nucleoside triphosphate hydrolases"/>
    <property type="match status" value="1"/>
</dbReference>
<dbReference type="EMBL" id="CP062941">
    <property type="protein sequence ID" value="QOL51989.1"/>
    <property type="molecule type" value="Genomic_DNA"/>
</dbReference>
<dbReference type="Proteomes" id="UP000593875">
    <property type="component" value="Chromosome"/>
</dbReference>
<gene>
    <name evidence="2" type="ORF">LPB04_11265</name>
</gene>
<name>A0A7L9UC31_9BURK</name>
<organism evidence="2 3">
    <name type="scientific">Massilia litorea</name>
    <dbReference type="NCBI Taxonomy" id="2769491"/>
    <lineage>
        <taxon>Bacteria</taxon>
        <taxon>Pseudomonadati</taxon>
        <taxon>Pseudomonadota</taxon>
        <taxon>Betaproteobacteria</taxon>
        <taxon>Burkholderiales</taxon>
        <taxon>Oxalobacteraceae</taxon>
        <taxon>Telluria group</taxon>
        <taxon>Massilia</taxon>
    </lineage>
</organism>
<reference evidence="2 3" key="1">
    <citation type="submission" date="2020-10" db="EMBL/GenBank/DDBJ databases">
        <title>Genome sequencing of Massilia sp. LPB0304.</title>
        <authorList>
            <person name="Kim J."/>
        </authorList>
    </citation>
    <scope>NUCLEOTIDE SEQUENCE [LARGE SCALE GENOMIC DNA]</scope>
    <source>
        <strain evidence="2 3">LPB0304</strain>
    </source>
</reference>
<dbReference type="AlphaFoldDB" id="A0A7L9UC31"/>
<proteinExistence type="predicted"/>
<keyword evidence="2" id="KW-0067">ATP-binding</keyword>
<dbReference type="Gene3D" id="3.40.50.300">
    <property type="entry name" value="P-loop containing nucleotide triphosphate hydrolases"/>
    <property type="match status" value="1"/>
</dbReference>
<accession>A0A7L9UC31</accession>
<dbReference type="KEGG" id="mlir:LPB04_11265"/>
<dbReference type="GO" id="GO:0005524">
    <property type="term" value="F:ATP binding"/>
    <property type="evidence" value="ECO:0007669"/>
    <property type="project" value="UniProtKB-KW"/>
</dbReference>
<dbReference type="InterPro" id="IPR027417">
    <property type="entry name" value="P-loop_NTPase"/>
</dbReference>
<evidence type="ECO:0000259" key="1">
    <source>
        <dbReference type="SMART" id="SM00382"/>
    </source>
</evidence>
<dbReference type="InterPro" id="IPR003593">
    <property type="entry name" value="AAA+_ATPase"/>
</dbReference>
<evidence type="ECO:0000313" key="3">
    <source>
        <dbReference type="Proteomes" id="UP000593875"/>
    </source>
</evidence>